<dbReference type="Proteomes" id="UP001480595">
    <property type="component" value="Unassembled WGS sequence"/>
</dbReference>
<gene>
    <name evidence="3" type="ORF">PG994_004047</name>
</gene>
<dbReference type="EMBL" id="JAQQWL010000004">
    <property type="protein sequence ID" value="KAK8076775.1"/>
    <property type="molecule type" value="Genomic_DNA"/>
</dbReference>
<evidence type="ECO:0000256" key="1">
    <source>
        <dbReference type="SAM" id="MobiDB-lite"/>
    </source>
</evidence>
<accession>A0ABR1W2S7</accession>
<keyword evidence="2" id="KW-1133">Transmembrane helix</keyword>
<keyword evidence="2" id="KW-0472">Membrane</keyword>
<dbReference type="PROSITE" id="PS51257">
    <property type="entry name" value="PROKAR_LIPOPROTEIN"/>
    <property type="match status" value="1"/>
</dbReference>
<feature type="region of interest" description="Disordered" evidence="1">
    <location>
        <begin position="28"/>
        <end position="49"/>
    </location>
</feature>
<protein>
    <submittedName>
        <fullName evidence="3">Uncharacterized protein</fullName>
    </submittedName>
</protein>
<organism evidence="3 4">
    <name type="scientific">Apiospora phragmitis</name>
    <dbReference type="NCBI Taxonomy" id="2905665"/>
    <lineage>
        <taxon>Eukaryota</taxon>
        <taxon>Fungi</taxon>
        <taxon>Dikarya</taxon>
        <taxon>Ascomycota</taxon>
        <taxon>Pezizomycotina</taxon>
        <taxon>Sordariomycetes</taxon>
        <taxon>Xylariomycetidae</taxon>
        <taxon>Amphisphaeriales</taxon>
        <taxon>Apiosporaceae</taxon>
        <taxon>Apiospora</taxon>
    </lineage>
</organism>
<evidence type="ECO:0000313" key="4">
    <source>
        <dbReference type="Proteomes" id="UP001480595"/>
    </source>
</evidence>
<dbReference type="GeneID" id="92088519"/>
<name>A0ABR1W2S7_9PEZI</name>
<keyword evidence="2" id="KW-0812">Transmembrane</keyword>
<comment type="caution">
    <text evidence="3">The sequence shown here is derived from an EMBL/GenBank/DDBJ whole genome shotgun (WGS) entry which is preliminary data.</text>
</comment>
<sequence>MAFIRSSAADKDDDWQVLDRAGSAATTTTTACKPSKPITSRAKRTSSKKQQKHLSRLQIVYIEAVFYTLVACHKPFLCLRAATRKVLACSDAAVAQAKALGSHLRSVYMSLQSWFCSLCAHAYGLLSPTVFFRIFTFALFAAGFAIGAVGTHALNNGVLNVPQPPACAGPYKQLSVGISAYYNVWGLDESHDNRATPTQSVHYLHRAAADLAARINTTTSPAETTIQLPFTLCLDFPDQILSSSPISFHVHIKCQAGPLTLSRRDHHYLRSGFSWQNLIWRPPVLDPRADSRRPPMAKPVPQRDGGGPHLLMLGY</sequence>
<proteinExistence type="predicted"/>
<evidence type="ECO:0000256" key="2">
    <source>
        <dbReference type="SAM" id="Phobius"/>
    </source>
</evidence>
<reference evidence="3 4" key="1">
    <citation type="submission" date="2023-01" db="EMBL/GenBank/DDBJ databases">
        <title>Analysis of 21 Apiospora genomes using comparative genomics revels a genus with tremendous synthesis potential of carbohydrate active enzymes and secondary metabolites.</title>
        <authorList>
            <person name="Sorensen T."/>
        </authorList>
    </citation>
    <scope>NUCLEOTIDE SEQUENCE [LARGE SCALE GENOMIC DNA]</scope>
    <source>
        <strain evidence="3 4">CBS 135458</strain>
    </source>
</reference>
<feature type="transmembrane region" description="Helical" evidence="2">
    <location>
        <begin position="130"/>
        <end position="149"/>
    </location>
</feature>
<evidence type="ECO:0000313" key="3">
    <source>
        <dbReference type="EMBL" id="KAK8076775.1"/>
    </source>
</evidence>
<keyword evidence="4" id="KW-1185">Reference proteome</keyword>
<dbReference type="RefSeq" id="XP_066719734.1">
    <property type="nucleotide sequence ID" value="XM_066855456.1"/>
</dbReference>